<sequence>MPILSLSLPAGNAPSPFESSSWVTPVSPINLCPEIITMARVASAQGLCDITKGLAPGAQSPSCEGKQTHHEHLPSPSLLTMWTLKWFLVLLLCLTCSYASMFSSRREKTSEPQGKVPCGGHFRIRQNLPEYAQGWLGSKWLWFLFVVVLFVILKYQRDSEKNKEQSPPGLRCFPFRTPLKKNQNASFFKDCTFNTLHELEVELVRFVSKVRSLKGAMATGNVSNLKLQRSEMPADPYRVTIYDIWGEESSS</sequence>
<dbReference type="GeneID" id="102124295"/>
<evidence type="ECO:0000256" key="1">
    <source>
        <dbReference type="SAM" id="Phobius"/>
    </source>
</evidence>
<protein>
    <recommendedName>
        <fullName evidence="4">Family with sequence similarity 209 member B</fullName>
    </recommendedName>
</protein>
<dbReference type="PANTHER" id="PTHR35157">
    <property type="entry name" value="PROTEIN FAM209A"/>
    <property type="match status" value="1"/>
</dbReference>
<dbReference type="KEGG" id="mcf:102124295"/>
<proteinExistence type="predicted"/>
<reference evidence="2" key="3">
    <citation type="submission" date="2025-09" db="UniProtKB">
        <authorList>
            <consortium name="Ensembl"/>
        </authorList>
    </citation>
    <scope>IDENTIFICATION</scope>
</reference>
<evidence type="ECO:0008006" key="4">
    <source>
        <dbReference type="Google" id="ProtNLM"/>
    </source>
</evidence>
<keyword evidence="3" id="KW-1185">Reference proteome</keyword>
<organism evidence="2 3">
    <name type="scientific">Macaca fascicularis</name>
    <name type="common">Crab-eating macaque</name>
    <name type="synonym">Cynomolgus monkey</name>
    <dbReference type="NCBI Taxonomy" id="9541"/>
    <lineage>
        <taxon>Eukaryota</taxon>
        <taxon>Metazoa</taxon>
        <taxon>Chordata</taxon>
        <taxon>Craniata</taxon>
        <taxon>Vertebrata</taxon>
        <taxon>Euteleostomi</taxon>
        <taxon>Mammalia</taxon>
        <taxon>Eutheria</taxon>
        <taxon>Euarchontoglires</taxon>
        <taxon>Primates</taxon>
        <taxon>Haplorrhini</taxon>
        <taxon>Catarrhini</taxon>
        <taxon>Cercopithecidae</taxon>
        <taxon>Cercopithecinae</taxon>
        <taxon>Macaca</taxon>
    </lineage>
</organism>
<accession>A0A2K5WTE0</accession>
<dbReference type="AlphaFoldDB" id="A0A2K5WTE0"/>
<dbReference type="Proteomes" id="UP000233100">
    <property type="component" value="Chromosome 10"/>
</dbReference>
<keyword evidence="1" id="KW-0472">Membrane</keyword>
<name>A0A2K5WTE0_MACFA</name>
<reference evidence="2" key="2">
    <citation type="submission" date="2025-08" db="UniProtKB">
        <authorList>
            <consortium name="Ensembl"/>
        </authorList>
    </citation>
    <scope>IDENTIFICATION</scope>
</reference>
<keyword evidence="1" id="KW-0812">Transmembrane</keyword>
<feature type="transmembrane region" description="Helical" evidence="1">
    <location>
        <begin position="135"/>
        <end position="153"/>
    </location>
</feature>
<dbReference type="Pfam" id="PF15206">
    <property type="entry name" value="FAM209"/>
    <property type="match status" value="1"/>
</dbReference>
<dbReference type="STRING" id="9541.ENSMFAP00000040464"/>
<evidence type="ECO:0000313" key="3">
    <source>
        <dbReference type="Proteomes" id="UP000233100"/>
    </source>
</evidence>
<dbReference type="PANTHER" id="PTHR35157:SF1">
    <property type="entry name" value="PROTEIN FAM209A"/>
    <property type="match status" value="1"/>
</dbReference>
<dbReference type="VEuPathDB" id="HostDB:ENSMFAG00000046392"/>
<evidence type="ECO:0000313" key="2">
    <source>
        <dbReference type="Ensembl" id="ENSMFAP00000040464.2"/>
    </source>
</evidence>
<dbReference type="Bgee" id="ENSMFAG00000046392">
    <property type="expression patterns" value="Expressed in multicellular organism"/>
</dbReference>
<dbReference type="Ensembl" id="ENSMFAT00000014732.2">
    <property type="protein sequence ID" value="ENSMFAP00000040464.2"/>
    <property type="gene ID" value="ENSMFAG00000046392.2"/>
</dbReference>
<dbReference type="RefSeq" id="XP_005569460.3">
    <property type="nucleotide sequence ID" value="XM_005569403.4"/>
</dbReference>
<reference evidence="2 3" key="1">
    <citation type="submission" date="2013-03" db="EMBL/GenBank/DDBJ databases">
        <authorList>
            <person name="Warren W."/>
            <person name="Wilson R.K."/>
        </authorList>
    </citation>
    <scope>NUCLEOTIDE SEQUENCE</scope>
</reference>
<dbReference type="GeneTree" id="ENSGT00390000005057"/>
<keyword evidence="1" id="KW-1133">Transmembrane helix</keyword>
<dbReference type="InterPro" id="IPR027943">
    <property type="entry name" value="FAM209"/>
</dbReference>